<dbReference type="KEGG" id="buy:D8S85_11460"/>
<sequence>METPIKVVFRRFKEGGVIALFPYIPWNESENTITSYMHAGQHGAADYKGIISGTLPATEKEYRSLLVELKSIGYGNLHVLERAHARQKFFL</sequence>
<dbReference type="GeneID" id="75113695"/>
<proteinExistence type="predicted"/>
<dbReference type="OrthoDB" id="1031838at2"/>
<reference evidence="1 2" key="1">
    <citation type="submission" date="2018-10" db="EMBL/GenBank/DDBJ databases">
        <title>Butyricimonas faecalis sp. nov., isolated from human faeces and emended description of the genus Butyricimonas.</title>
        <authorList>
            <person name="Le Roy T."/>
            <person name="Van der Smissen P."/>
            <person name="Paquot A."/>
            <person name="Delzenne N."/>
            <person name="Muccioli G."/>
            <person name="Collet J.-F."/>
            <person name="Cani P.D."/>
        </authorList>
    </citation>
    <scope>NUCLEOTIDE SEQUENCE [LARGE SCALE GENOMIC DNA]</scope>
    <source>
        <strain evidence="1 2">H184</strain>
    </source>
</reference>
<dbReference type="AlphaFoldDB" id="A0A3Q9IRF9"/>
<dbReference type="EMBL" id="CP032819">
    <property type="protein sequence ID" value="AZS30100.1"/>
    <property type="molecule type" value="Genomic_DNA"/>
</dbReference>
<gene>
    <name evidence="1" type="ORF">D8S85_11460</name>
</gene>
<evidence type="ECO:0000313" key="2">
    <source>
        <dbReference type="Proteomes" id="UP000270673"/>
    </source>
</evidence>
<organism evidence="1 2">
    <name type="scientific">Butyricimonas faecalis</name>
    <dbReference type="NCBI Taxonomy" id="2093856"/>
    <lineage>
        <taxon>Bacteria</taxon>
        <taxon>Pseudomonadati</taxon>
        <taxon>Bacteroidota</taxon>
        <taxon>Bacteroidia</taxon>
        <taxon>Bacteroidales</taxon>
        <taxon>Odoribacteraceae</taxon>
        <taxon>Butyricimonas</taxon>
    </lineage>
</organism>
<keyword evidence="2" id="KW-1185">Reference proteome</keyword>
<evidence type="ECO:0000313" key="1">
    <source>
        <dbReference type="EMBL" id="AZS30100.1"/>
    </source>
</evidence>
<dbReference type="Proteomes" id="UP000270673">
    <property type="component" value="Chromosome"/>
</dbReference>
<accession>A0A3Q9IRF9</accession>
<name>A0A3Q9IRF9_9BACT</name>
<dbReference type="RefSeq" id="WP_032837620.1">
    <property type="nucleotide sequence ID" value="NZ_CP032819.1"/>
</dbReference>
<protein>
    <submittedName>
        <fullName evidence="1">Uncharacterized protein</fullName>
    </submittedName>
</protein>